<dbReference type="AlphaFoldDB" id="A0A420JC03"/>
<dbReference type="Proteomes" id="UP000285326">
    <property type="component" value="Unassembled WGS sequence"/>
</dbReference>
<proteinExistence type="predicted"/>
<sequence length="238" mass="27536">MESILTRDGLEEIIDSDNVSDIVNRKGRAALRLAIVDGPLLLIRNELRAHNIWNFLKKLYSPQGLSHSFLIWVELNQCKLKDFGSMEEYIYRIRQLVDDLKSKGRDYPKDVLLALVLTGLTSEYKILVSNINQSLRAVEDIDSYDMDAFFANLIDESKQLKTIESDPDTALLASLRGYYHKKNNQNQGKNKVSKKQYCAKCHKKSHSTSEYFFLHHHKALKGWVHKTPRNPQEKTRSK</sequence>
<organism evidence="1 2">
    <name type="scientific">Golovinomyces cichoracearum</name>
    <dbReference type="NCBI Taxonomy" id="62708"/>
    <lineage>
        <taxon>Eukaryota</taxon>
        <taxon>Fungi</taxon>
        <taxon>Dikarya</taxon>
        <taxon>Ascomycota</taxon>
        <taxon>Pezizomycotina</taxon>
        <taxon>Leotiomycetes</taxon>
        <taxon>Erysiphales</taxon>
        <taxon>Erysiphaceae</taxon>
        <taxon>Golovinomyces</taxon>
    </lineage>
</organism>
<evidence type="ECO:0000313" key="2">
    <source>
        <dbReference type="Proteomes" id="UP000285326"/>
    </source>
</evidence>
<accession>A0A420JC03</accession>
<protein>
    <recommendedName>
        <fullName evidence="3">Retrovirus-related Pol polyprotein from transposon TNT 1-94</fullName>
    </recommendedName>
</protein>
<reference evidence="1 2" key="1">
    <citation type="journal article" date="2018" name="BMC Genomics">
        <title>Comparative genome analyses reveal sequence features reflecting distinct modes of host-adaptation between dicot and monocot powdery mildew.</title>
        <authorList>
            <person name="Wu Y."/>
            <person name="Ma X."/>
            <person name="Pan Z."/>
            <person name="Kale S.D."/>
            <person name="Song Y."/>
            <person name="King H."/>
            <person name="Zhang Q."/>
            <person name="Presley C."/>
            <person name="Deng X."/>
            <person name="Wei C.I."/>
            <person name="Xiao S."/>
        </authorList>
    </citation>
    <scope>NUCLEOTIDE SEQUENCE [LARGE SCALE GENOMIC DNA]</scope>
    <source>
        <strain evidence="1">UMSG1</strain>
    </source>
</reference>
<dbReference type="PANTHER" id="PTHR47481">
    <property type="match status" value="1"/>
</dbReference>
<evidence type="ECO:0000313" key="1">
    <source>
        <dbReference type="EMBL" id="RKF84343.1"/>
    </source>
</evidence>
<comment type="caution">
    <text evidence="1">The sequence shown here is derived from an EMBL/GenBank/DDBJ whole genome shotgun (WGS) entry which is preliminary data.</text>
</comment>
<gene>
    <name evidence="1" type="ORF">GcM1_110001</name>
</gene>
<evidence type="ECO:0008006" key="3">
    <source>
        <dbReference type="Google" id="ProtNLM"/>
    </source>
</evidence>
<name>A0A420JC03_9PEZI</name>
<dbReference type="EMBL" id="MCBS01011089">
    <property type="protein sequence ID" value="RKF84343.1"/>
    <property type="molecule type" value="Genomic_DNA"/>
</dbReference>
<dbReference type="Pfam" id="PF14223">
    <property type="entry name" value="Retrotran_gag_2"/>
    <property type="match status" value="1"/>
</dbReference>
<dbReference type="PANTHER" id="PTHR47481:SF31">
    <property type="entry name" value="OS01G0873500 PROTEIN"/>
    <property type="match status" value="1"/>
</dbReference>